<name>A0A554N9A0_9EURY</name>
<comment type="caution">
    <text evidence="2">The sequence shown here is derived from an EMBL/GenBank/DDBJ whole genome shotgun (WGS) entry which is preliminary data.</text>
</comment>
<evidence type="ECO:0000313" key="2">
    <source>
        <dbReference type="EMBL" id="TSD13986.1"/>
    </source>
</evidence>
<dbReference type="EMBL" id="QMDX01000005">
    <property type="protein sequence ID" value="TSD13986.1"/>
    <property type="molecule type" value="Genomic_DNA"/>
</dbReference>
<evidence type="ECO:0000259" key="1">
    <source>
        <dbReference type="Pfam" id="PF24042"/>
    </source>
</evidence>
<reference evidence="2 3" key="1">
    <citation type="submission" date="2018-06" db="EMBL/GenBank/DDBJ databases">
        <title>Natronomonas sp. F16-60 a new haloarchaeon isolated from a solar saltern of Isla Cristina, Huelva, Spain.</title>
        <authorList>
            <person name="Duran-Viseras A."/>
            <person name="Sanchez-Porro C."/>
            <person name="Ventosa A."/>
        </authorList>
    </citation>
    <scope>NUCLEOTIDE SEQUENCE [LARGE SCALE GENOMIC DNA]</scope>
    <source>
        <strain evidence="2 3">F16-60</strain>
    </source>
</reference>
<dbReference type="InParanoid" id="A0A554N9A0"/>
<gene>
    <name evidence="2" type="ORF">DP107_10110</name>
</gene>
<organism evidence="2 3">
    <name type="scientific">Haloglomus irregulare</name>
    <dbReference type="NCBI Taxonomy" id="2234134"/>
    <lineage>
        <taxon>Archaea</taxon>
        <taxon>Methanobacteriati</taxon>
        <taxon>Methanobacteriota</taxon>
        <taxon>Stenosarchaea group</taxon>
        <taxon>Halobacteria</taxon>
        <taxon>Halobacteriales</taxon>
        <taxon>Natronomonadaceae</taxon>
        <taxon>Haloglomus</taxon>
    </lineage>
</organism>
<sequence>MVYFANYPAAGLVDRSTQEAAEAGLFRCLLDQAYLMQGVCRECGGHVDATLSVCEDHDSAGGHQCGACGTRSPVWADQRCRTCGFGKRLPIELCCLGLTPVIGFLDDREINAFAPTFEEIVNLLEVHSETSVSGDPLAVTVTISGERESVSVEFDEEMNIRSIDRPTAKAVD</sequence>
<dbReference type="Proteomes" id="UP000319894">
    <property type="component" value="Unassembled WGS sequence"/>
</dbReference>
<dbReference type="Pfam" id="PF24042">
    <property type="entry name" value="DUF7351"/>
    <property type="match status" value="1"/>
</dbReference>
<keyword evidence="3" id="KW-1185">Reference proteome</keyword>
<protein>
    <recommendedName>
        <fullName evidence="1">DUF7351 domain-containing protein</fullName>
    </recommendedName>
</protein>
<proteinExistence type="predicted"/>
<evidence type="ECO:0000313" key="3">
    <source>
        <dbReference type="Proteomes" id="UP000319894"/>
    </source>
</evidence>
<dbReference type="AlphaFoldDB" id="A0A554N9A0"/>
<dbReference type="InterPro" id="IPR055775">
    <property type="entry name" value="DUF7351"/>
</dbReference>
<accession>A0A554N9A0</accession>
<feature type="domain" description="DUF7351" evidence="1">
    <location>
        <begin position="6"/>
        <end position="159"/>
    </location>
</feature>